<dbReference type="EMBL" id="AP022570">
    <property type="protein sequence ID" value="BBX49160.1"/>
    <property type="molecule type" value="Genomic_DNA"/>
</dbReference>
<name>A0A6N4V4X3_9MYCO</name>
<organism evidence="2 3">
    <name type="scientific">Mycolicibacterium poriferae</name>
    <dbReference type="NCBI Taxonomy" id="39694"/>
    <lineage>
        <taxon>Bacteria</taxon>
        <taxon>Bacillati</taxon>
        <taxon>Actinomycetota</taxon>
        <taxon>Actinomycetes</taxon>
        <taxon>Mycobacteriales</taxon>
        <taxon>Mycobacteriaceae</taxon>
        <taxon>Mycolicibacterium</taxon>
    </lineage>
</organism>
<accession>A0A6N4V4X3</accession>
<keyword evidence="3" id="KW-1185">Reference proteome</keyword>
<protein>
    <recommendedName>
        <fullName evidence="4">Secreted protein</fullName>
    </recommendedName>
</protein>
<evidence type="ECO:0000313" key="3">
    <source>
        <dbReference type="Proteomes" id="UP000466785"/>
    </source>
</evidence>
<dbReference type="RefSeq" id="WP_152519089.1">
    <property type="nucleotide sequence ID" value="NZ_AP022570.1"/>
</dbReference>
<dbReference type="AlphaFoldDB" id="A0A6N4V4X3"/>
<evidence type="ECO:0008006" key="4">
    <source>
        <dbReference type="Google" id="ProtNLM"/>
    </source>
</evidence>
<dbReference type="KEGG" id="mpof:MPOR_01860"/>
<reference evidence="2 3" key="1">
    <citation type="journal article" date="2019" name="Emerg. Microbes Infect.">
        <title>Comprehensive subspecies identification of 175 nontuberculous mycobacteria species based on 7547 genomic profiles.</title>
        <authorList>
            <person name="Matsumoto Y."/>
            <person name="Kinjo T."/>
            <person name="Motooka D."/>
            <person name="Nabeya D."/>
            <person name="Jung N."/>
            <person name="Uechi K."/>
            <person name="Horii T."/>
            <person name="Iida T."/>
            <person name="Fujita J."/>
            <person name="Nakamura S."/>
        </authorList>
    </citation>
    <scope>NUCLEOTIDE SEQUENCE [LARGE SCALE GENOMIC DNA]</scope>
    <source>
        <strain evidence="2 3">JCM 12603</strain>
    </source>
</reference>
<feature type="chain" id="PRO_5026672679" description="Secreted protein" evidence="1">
    <location>
        <begin position="26"/>
        <end position="123"/>
    </location>
</feature>
<gene>
    <name evidence="2" type="ORF">MPOR_01860</name>
</gene>
<dbReference type="Proteomes" id="UP000466785">
    <property type="component" value="Chromosome"/>
</dbReference>
<evidence type="ECO:0000313" key="2">
    <source>
        <dbReference type="EMBL" id="BBX49160.1"/>
    </source>
</evidence>
<sequence>MKLTVAMALAAPLVGLTFAAGNAAAQPNTVCDGAGCVPYVDRTAHLGGSCDQSTRYNFGIDASGNTLACNFDGQWVSETPLVGVRLLRSPCTSAGATAQSPDGVPLTCDGVAWSADYSVIFYG</sequence>
<proteinExistence type="predicted"/>
<evidence type="ECO:0000256" key="1">
    <source>
        <dbReference type="SAM" id="SignalP"/>
    </source>
</evidence>
<keyword evidence="1" id="KW-0732">Signal</keyword>
<feature type="signal peptide" evidence="1">
    <location>
        <begin position="1"/>
        <end position="25"/>
    </location>
</feature>